<dbReference type="InterPro" id="IPR050585">
    <property type="entry name" value="Xaa-Pro_dipeptidyl-ppase/CocE"/>
</dbReference>
<name>A0A4R6WQN6_9PROT</name>
<gene>
    <name evidence="3" type="ORF">A8950_0409</name>
</gene>
<accession>A0A4R6WQN6</accession>
<dbReference type="PANTHER" id="PTHR43056:SF10">
    <property type="entry name" value="COCE_NOND FAMILY, PUTATIVE (AFU_ORTHOLOGUE AFUA_7G00600)-RELATED"/>
    <property type="match status" value="1"/>
</dbReference>
<keyword evidence="1" id="KW-0378">Hydrolase</keyword>
<protein>
    <recommendedName>
        <fullName evidence="2">Xaa-Pro dipeptidyl-peptidase C-terminal domain-containing protein</fullName>
    </recommendedName>
</protein>
<dbReference type="NCBIfam" id="TIGR00976">
    <property type="entry name" value="CocE_NonD"/>
    <property type="match status" value="1"/>
</dbReference>
<dbReference type="InterPro" id="IPR029058">
    <property type="entry name" value="AB_hydrolase_fold"/>
</dbReference>
<evidence type="ECO:0000259" key="2">
    <source>
        <dbReference type="SMART" id="SM00939"/>
    </source>
</evidence>
<evidence type="ECO:0000313" key="4">
    <source>
        <dbReference type="Proteomes" id="UP000295783"/>
    </source>
</evidence>
<dbReference type="AlphaFoldDB" id="A0A4R6WQN6"/>
<organism evidence="3 4">
    <name type="scientific">Dongia mobilis</name>
    <dbReference type="NCBI Taxonomy" id="578943"/>
    <lineage>
        <taxon>Bacteria</taxon>
        <taxon>Pseudomonadati</taxon>
        <taxon>Pseudomonadota</taxon>
        <taxon>Alphaproteobacteria</taxon>
        <taxon>Rhodospirillales</taxon>
        <taxon>Dongiaceae</taxon>
        <taxon>Dongia</taxon>
    </lineage>
</organism>
<dbReference type="SUPFAM" id="SSF53474">
    <property type="entry name" value="alpha/beta-Hydrolases"/>
    <property type="match status" value="1"/>
</dbReference>
<dbReference type="Gene3D" id="2.60.120.260">
    <property type="entry name" value="Galactose-binding domain-like"/>
    <property type="match status" value="1"/>
</dbReference>
<dbReference type="InterPro" id="IPR000383">
    <property type="entry name" value="Xaa-Pro-like_dom"/>
</dbReference>
<dbReference type="InterPro" id="IPR013736">
    <property type="entry name" value="Xaa-Pro_dipept_C"/>
</dbReference>
<feature type="domain" description="Xaa-Pro dipeptidyl-peptidase C-terminal" evidence="2">
    <location>
        <begin position="291"/>
        <end position="540"/>
    </location>
</feature>
<dbReference type="InterPro" id="IPR008979">
    <property type="entry name" value="Galactose-bd-like_sf"/>
</dbReference>
<comment type="caution">
    <text evidence="3">The sequence shown here is derived from an EMBL/GenBank/DDBJ whole genome shotgun (WGS) entry which is preliminary data.</text>
</comment>
<dbReference type="SMART" id="SM00939">
    <property type="entry name" value="PepX_C"/>
    <property type="match status" value="1"/>
</dbReference>
<dbReference type="EMBL" id="SNYW01000006">
    <property type="protein sequence ID" value="TDQ83865.1"/>
    <property type="molecule type" value="Genomic_DNA"/>
</dbReference>
<dbReference type="InterPro" id="IPR005674">
    <property type="entry name" value="CocE/Ser_esterase"/>
</dbReference>
<dbReference type="RefSeq" id="WP_243735499.1">
    <property type="nucleotide sequence ID" value="NZ_SNYW01000006.1"/>
</dbReference>
<reference evidence="3 4" key="1">
    <citation type="submission" date="2019-03" db="EMBL/GenBank/DDBJ databases">
        <title>Genomic Encyclopedia of Type Strains, Phase III (KMG-III): the genomes of soil and plant-associated and newly described type strains.</title>
        <authorList>
            <person name="Whitman W."/>
        </authorList>
    </citation>
    <scope>NUCLEOTIDE SEQUENCE [LARGE SCALE GENOMIC DNA]</scope>
    <source>
        <strain evidence="3 4">CGMCC 1.7660</strain>
    </source>
</reference>
<dbReference type="PANTHER" id="PTHR43056">
    <property type="entry name" value="PEPTIDASE S9 PROLYL OLIGOPEPTIDASE"/>
    <property type="match status" value="1"/>
</dbReference>
<dbReference type="Proteomes" id="UP000295783">
    <property type="component" value="Unassembled WGS sequence"/>
</dbReference>
<proteinExistence type="predicted"/>
<dbReference type="Pfam" id="PF02129">
    <property type="entry name" value="Peptidase_S15"/>
    <property type="match status" value="1"/>
</dbReference>
<keyword evidence="4" id="KW-1185">Reference proteome</keyword>
<dbReference type="GO" id="GO:0008239">
    <property type="term" value="F:dipeptidyl-peptidase activity"/>
    <property type="evidence" value="ECO:0007669"/>
    <property type="project" value="InterPro"/>
</dbReference>
<evidence type="ECO:0000256" key="1">
    <source>
        <dbReference type="ARBA" id="ARBA00022801"/>
    </source>
</evidence>
<dbReference type="Gene3D" id="3.40.50.1820">
    <property type="entry name" value="alpha/beta hydrolase"/>
    <property type="match status" value="1"/>
</dbReference>
<evidence type="ECO:0000313" key="3">
    <source>
        <dbReference type="EMBL" id="TDQ83865.1"/>
    </source>
</evidence>
<dbReference type="Pfam" id="PF08530">
    <property type="entry name" value="PepX_C"/>
    <property type="match status" value="1"/>
</dbReference>
<sequence>MIYRSDFPHKIKVMHHVQIPLKDGVVLSATIWLPEDAEKNPVPAILEYLPYRKRDGTTERDALNHPYFAGHGYAGVRVDIRGSGESEGVLKGEYLKQEQDDCLEILAWLEQQKWCTGDVGMIGISWGGFNGLQVAACRPKQLKAVISLCSTDDRYADDIHFMGGCLLVDKLNWGSTMFAYNAAPPDPALVGDKWRDMWRQRLEGSGFWLEEWHRTQRRADLYKHGSIAEDYAAVECPVYLVGGWADGYTNPIFRMLENLSCPKKGLIGPWAHKYPNFAYPGPRIGFLQECLRWWDKWLKGKETGIMDEPMLRVWMQDTVPPQPKYDERPGRWVAEDVWPSARIKPTLYPLAKGELAAPGSKPVVEPLAICSPQTVGLAAGAWCPYGLAPDQAIDQRIEAGGSLVFDTEVLKEPLEFVGAPVIRLRIAADKPSALVAVTLSEVLPDGRATRFSYGLLNLTHRNGHEKLEALEPGKAYDVAFKLNVCAQKLGVGSRLRVAISSSYWPIVWPSPEKVTLTVFTGESGLELPIRPARAEDARLPAFQPSENGAKFASVQVRPDNEHARVSLDHHTGIVTVDELDGGGLTRIPDYDNWEYGASTHKTYQIKADDPLSARADIVWDKEFGRGDFRVTIHAETHMRVEKDNFLLTATLDAYKGGVRVFSREWDCRIPRDHV</sequence>
<dbReference type="SUPFAM" id="SSF49785">
    <property type="entry name" value="Galactose-binding domain-like"/>
    <property type="match status" value="1"/>
</dbReference>